<dbReference type="SUPFAM" id="SSF74853">
    <property type="entry name" value="Lamin A/C globular tail domain"/>
    <property type="match status" value="1"/>
</dbReference>
<evidence type="ECO:0000256" key="3">
    <source>
        <dbReference type="SAM" id="SignalP"/>
    </source>
</evidence>
<dbReference type="NCBIfam" id="TIGR04183">
    <property type="entry name" value="Por_Secre_tail"/>
    <property type="match status" value="1"/>
</dbReference>
<feature type="region of interest" description="Disordered" evidence="2">
    <location>
        <begin position="296"/>
        <end position="319"/>
    </location>
</feature>
<dbReference type="InterPro" id="IPR036415">
    <property type="entry name" value="Lamin_tail_dom_sf"/>
</dbReference>
<proteinExistence type="predicted"/>
<dbReference type="PANTHER" id="PTHR40050:SF1">
    <property type="entry name" value="INNER SPORE COAT PROTEIN H"/>
    <property type="match status" value="1"/>
</dbReference>
<dbReference type="InterPro" id="IPR001322">
    <property type="entry name" value="Lamin_tail_dom"/>
</dbReference>
<dbReference type="RefSeq" id="WP_173778713.1">
    <property type="nucleotide sequence ID" value="NZ_JABSNO010000006.1"/>
</dbReference>
<dbReference type="NCBIfam" id="NF041940">
    <property type="entry name" value="choice_anch_X"/>
    <property type="match status" value="1"/>
</dbReference>
<protein>
    <submittedName>
        <fullName evidence="5">Spore coat protein CotH</fullName>
    </submittedName>
</protein>
<dbReference type="Gene3D" id="2.60.40.1260">
    <property type="entry name" value="Lamin Tail domain"/>
    <property type="match status" value="1"/>
</dbReference>
<evidence type="ECO:0000313" key="6">
    <source>
        <dbReference type="Proteomes" id="UP000610746"/>
    </source>
</evidence>
<organism evidence="5 6">
    <name type="scientific">Frigoriflavimonas asaccharolytica</name>
    <dbReference type="NCBI Taxonomy" id="2735899"/>
    <lineage>
        <taxon>Bacteria</taxon>
        <taxon>Pseudomonadati</taxon>
        <taxon>Bacteroidota</taxon>
        <taxon>Flavobacteriia</taxon>
        <taxon>Flavobacteriales</taxon>
        <taxon>Weeksellaceae</taxon>
        <taxon>Frigoriflavimonas</taxon>
    </lineage>
</organism>
<accession>A0A8J8K7K3</accession>
<evidence type="ECO:0000313" key="5">
    <source>
        <dbReference type="EMBL" id="NRS92103.1"/>
    </source>
</evidence>
<reference evidence="5" key="1">
    <citation type="submission" date="2020-05" db="EMBL/GenBank/DDBJ databases">
        <title>Genomic Encyclopedia of Type Strains, Phase IV (KMG-V): Genome sequencing to study the core and pangenomes of soil and plant-associated prokaryotes.</title>
        <authorList>
            <person name="Whitman W."/>
        </authorList>
    </citation>
    <scope>NUCLEOTIDE SEQUENCE</scope>
    <source>
        <strain evidence="5">16F</strain>
    </source>
</reference>
<dbReference type="Pfam" id="PF08757">
    <property type="entry name" value="CotH"/>
    <property type="match status" value="1"/>
</dbReference>
<keyword evidence="5" id="KW-0167">Capsid protein</keyword>
<feature type="compositionally biased region" description="Gly residues" evidence="2">
    <location>
        <begin position="297"/>
        <end position="309"/>
    </location>
</feature>
<feature type="chain" id="PRO_5035258974" evidence="3">
    <location>
        <begin position="18"/>
        <end position="767"/>
    </location>
</feature>
<dbReference type="Pfam" id="PF18962">
    <property type="entry name" value="Por_Secre_tail"/>
    <property type="match status" value="1"/>
</dbReference>
<comment type="caution">
    <text evidence="5">The sequence shown here is derived from an EMBL/GenBank/DDBJ whole genome shotgun (WGS) entry which is preliminary data.</text>
</comment>
<dbReference type="PANTHER" id="PTHR40050">
    <property type="entry name" value="INNER SPORE COAT PROTEIN H"/>
    <property type="match status" value="1"/>
</dbReference>
<keyword evidence="6" id="KW-1185">Reference proteome</keyword>
<name>A0A8J8K7K3_9FLAO</name>
<dbReference type="EMBL" id="JABSNO010000006">
    <property type="protein sequence ID" value="NRS92103.1"/>
    <property type="molecule type" value="Genomic_DNA"/>
</dbReference>
<dbReference type="Proteomes" id="UP000610746">
    <property type="component" value="Unassembled WGS sequence"/>
</dbReference>
<dbReference type="AlphaFoldDB" id="A0A8J8K7K3"/>
<sequence length="767" mass="83972">MKKLLASLIFISSFSFGQSFYDLNTIQTIEITFAQSNWDALLDAAEPSDAYISAQSVAINGTVFPNVGAKYKGNSSYDANQVKNPWHLELDQYVDQNYQGYTDIKLSNVIFDPSFVREALAYKVLGNYMDVPLANYAKLYVNGVYIGLYTNVESISKKFVDNRFGSKTNAFFDCSPPAGAGPTSTNLPTLQYLGTNYTSYETAYDLKSTTGWDDLINLTNTLSTTTSANTASIESVLDIDRTLWMLAFDNIFVNLDSYIGQFKQNYYLYKSNNGQFNPIVWDLNMCFGTFGNTGSTTSGGGPGGPGGGSTSLTSTQKQQLSHTLHSTESTWPLVQKLLAIPSYKKKYLAHYKTILNEVLVSGSYLTDAQNLQALIATAVSTDVNKFSYQSNIANGLTTDTSVGNNTAPGLSTLMNGRKTYLNALSDFTNIQPSIASVTPSTTSPLVGANVSITANVTNTTTSSVSLAYRSLKNDIFVKTQMFDDGAHNDGVAGDNVYGASIPVNNVAIQYYIYAENTNAGKFSPERAEHEFYTINATYPTITAGQLVVNEIMASNTLIPDQDGQFDDWFELYNNTANTLSLDNLYASDSQTNKLKWQFPTGTTIAPHSYLIVWADSDLTQAGLHADFKFSASGENCILSYANGTIVDNVIFGAQTTDMSYARNPNGTGNFVIQAATFNANNQSLATTEIANSKTTLKVYPNPTTSIVYLENNESPIESVQIFNTSSQSIFKSTYKKEKKVGVDMTNYPVGMYIIRINNKDHVKILKK</sequence>
<gene>
    <name evidence="5" type="ORF">HNQ03_001170</name>
</gene>
<dbReference type="Pfam" id="PF00932">
    <property type="entry name" value="LTD"/>
    <property type="match status" value="1"/>
</dbReference>
<feature type="domain" description="LTD" evidence="4">
    <location>
        <begin position="530"/>
        <end position="653"/>
    </location>
</feature>
<keyword evidence="5" id="KW-0946">Virion</keyword>
<evidence type="ECO:0000259" key="4">
    <source>
        <dbReference type="PROSITE" id="PS51841"/>
    </source>
</evidence>
<dbReference type="InterPro" id="IPR014867">
    <property type="entry name" value="Spore_coat_CotH_CotH2/3/7"/>
</dbReference>
<dbReference type="InterPro" id="IPR026444">
    <property type="entry name" value="Secre_tail"/>
</dbReference>
<dbReference type="PROSITE" id="PS51841">
    <property type="entry name" value="LTD"/>
    <property type="match status" value="1"/>
</dbReference>
<evidence type="ECO:0000256" key="1">
    <source>
        <dbReference type="ARBA" id="ARBA00022729"/>
    </source>
</evidence>
<evidence type="ECO:0000256" key="2">
    <source>
        <dbReference type="SAM" id="MobiDB-lite"/>
    </source>
</evidence>
<keyword evidence="1 3" id="KW-0732">Signal</keyword>
<feature type="signal peptide" evidence="3">
    <location>
        <begin position="1"/>
        <end position="17"/>
    </location>
</feature>